<dbReference type="SMART" id="SM00089">
    <property type="entry name" value="PKD"/>
    <property type="match status" value="2"/>
</dbReference>
<dbReference type="Gene3D" id="2.60.40.10">
    <property type="entry name" value="Immunoglobulins"/>
    <property type="match status" value="2"/>
</dbReference>
<feature type="domain" description="PKD" evidence="2">
    <location>
        <begin position="143"/>
        <end position="192"/>
    </location>
</feature>
<dbReference type="CDD" id="cd00146">
    <property type="entry name" value="PKD"/>
    <property type="match status" value="2"/>
</dbReference>
<evidence type="ECO:0000256" key="1">
    <source>
        <dbReference type="SAM" id="SignalP"/>
    </source>
</evidence>
<dbReference type="RefSeq" id="WP_038559373.1">
    <property type="nucleotide sequence ID" value="NZ_FOHT01000019.1"/>
</dbReference>
<accession>A0ABM5QDW3</accession>
<dbReference type="InterPro" id="IPR000601">
    <property type="entry name" value="PKD_dom"/>
</dbReference>
<keyword evidence="1" id="KW-0732">Signal</keyword>
<dbReference type="Pfam" id="PF18911">
    <property type="entry name" value="PKD_4"/>
    <property type="match status" value="2"/>
</dbReference>
<proteinExistence type="predicted"/>
<feature type="chain" id="PRO_5046772068" description="PKD domain-containing protein" evidence="1">
    <location>
        <begin position="27"/>
        <end position="506"/>
    </location>
</feature>
<keyword evidence="4" id="KW-1185">Reference proteome</keyword>
<dbReference type="InterPro" id="IPR022409">
    <property type="entry name" value="PKD/Chitinase_dom"/>
</dbReference>
<evidence type="ECO:0000259" key="2">
    <source>
        <dbReference type="PROSITE" id="PS50093"/>
    </source>
</evidence>
<dbReference type="Gene3D" id="2.60.120.260">
    <property type="entry name" value="Galactose-binding domain-like"/>
    <property type="match status" value="1"/>
</dbReference>
<dbReference type="PROSITE" id="PS51257">
    <property type="entry name" value="PROKAR_LIPOPROTEIN"/>
    <property type="match status" value="1"/>
</dbReference>
<evidence type="ECO:0000313" key="4">
    <source>
        <dbReference type="Proteomes" id="UP000023772"/>
    </source>
</evidence>
<gene>
    <name evidence="3" type="ORF">FH5T_13420</name>
</gene>
<dbReference type="SUPFAM" id="SSF49299">
    <property type="entry name" value="PKD domain"/>
    <property type="match status" value="2"/>
</dbReference>
<evidence type="ECO:0000313" key="3">
    <source>
        <dbReference type="EMBL" id="AHW62020.1"/>
    </source>
</evidence>
<dbReference type="Proteomes" id="UP000023772">
    <property type="component" value="Chromosome"/>
</dbReference>
<sequence>MKNFKRYMSRLSAVALLLSLIVGCNDDDTFEPINPKAEFTYEISADNPFEVSFVSTITDRDSLRWNFGDGETSTLAHPSHIYAEVGAYDLTLTAYGEPGSVPTVIDTIINIQVFDPEADFSYSASTDNQLEIKFTASTSFAKSYAWDFGDGGTSGVKSPTHIFDEVGTYTVTLTATGFEGSTPTVVTKSVTVGEVLDKLSGTVIGHEGSWDGVNGLIGAALDGDLSTFVDAASGDEGFVGYDFGEGNKARIKLIRYAPRNGYTGRVVGAEIRASNDADYMNNYDVLYTISEEPAEGTLTEAAISLTKSYRYVYYYSAPGGYCNVAEVEFYGELNPFEAGLIDMSNWSEAVNVAGISVAITPSTISFSGGDDSWPGTAIYQQVTVEAGTYKLDGSLIIDEINTNTWCEMFFSSDAPQSGVDYSSDGGSMAENGGLQVAYSTWNGSPQTVGTYDFSSTDEGGMNTAGNYPTDGIYTFSEPATFYIVIKSGAAQAYNFTLNKLAFSKVN</sequence>
<protein>
    <recommendedName>
        <fullName evidence="2">PKD domain-containing protein</fullName>
    </recommendedName>
</protein>
<feature type="domain" description="PKD" evidence="2">
    <location>
        <begin position="62"/>
        <end position="103"/>
    </location>
</feature>
<feature type="signal peptide" evidence="1">
    <location>
        <begin position="1"/>
        <end position="26"/>
    </location>
</feature>
<dbReference type="InterPro" id="IPR013783">
    <property type="entry name" value="Ig-like_fold"/>
</dbReference>
<dbReference type="PROSITE" id="PS50093">
    <property type="entry name" value="PKD"/>
    <property type="match status" value="2"/>
</dbReference>
<dbReference type="EMBL" id="CP007451">
    <property type="protein sequence ID" value="AHW62020.1"/>
    <property type="molecule type" value="Genomic_DNA"/>
</dbReference>
<reference evidence="3 4" key="1">
    <citation type="submission" date="2014-03" db="EMBL/GenBank/DDBJ databases">
        <title>Complete genome sequence of a deeply braunched marine Bacteroidia bacterium Draconibacterium orientale type strain FH5T.</title>
        <authorList>
            <person name="Li X."/>
            <person name="Wang X."/>
            <person name="Xie Z."/>
            <person name="Du Z."/>
            <person name="Chen G."/>
        </authorList>
    </citation>
    <scope>NUCLEOTIDE SEQUENCE [LARGE SCALE GENOMIC DNA]</scope>
    <source>
        <strain evidence="3 4">FH5</strain>
    </source>
</reference>
<organism evidence="3 4">
    <name type="scientific">Draconibacterium orientale</name>
    <dbReference type="NCBI Taxonomy" id="1168034"/>
    <lineage>
        <taxon>Bacteria</taxon>
        <taxon>Pseudomonadati</taxon>
        <taxon>Bacteroidota</taxon>
        <taxon>Bacteroidia</taxon>
        <taxon>Marinilabiliales</taxon>
        <taxon>Prolixibacteraceae</taxon>
        <taxon>Draconibacterium</taxon>
    </lineage>
</organism>
<dbReference type="SUPFAM" id="SSF49785">
    <property type="entry name" value="Galactose-binding domain-like"/>
    <property type="match status" value="1"/>
</dbReference>
<dbReference type="InterPro" id="IPR035986">
    <property type="entry name" value="PKD_dom_sf"/>
</dbReference>
<dbReference type="InterPro" id="IPR008979">
    <property type="entry name" value="Galactose-bd-like_sf"/>
</dbReference>
<name>A0ABM5QDW3_9BACT</name>